<protein>
    <submittedName>
        <fullName evidence="1">Uncharacterized protein</fullName>
    </submittedName>
</protein>
<accession>A0AAD4Q972</accession>
<evidence type="ECO:0000313" key="2">
    <source>
        <dbReference type="Proteomes" id="UP001201163"/>
    </source>
</evidence>
<evidence type="ECO:0000313" key="1">
    <source>
        <dbReference type="EMBL" id="KAH8982515.1"/>
    </source>
</evidence>
<feature type="non-terminal residue" evidence="1">
    <location>
        <position position="1"/>
    </location>
</feature>
<organism evidence="1 2">
    <name type="scientific">Lactarius akahatsu</name>
    <dbReference type="NCBI Taxonomy" id="416441"/>
    <lineage>
        <taxon>Eukaryota</taxon>
        <taxon>Fungi</taxon>
        <taxon>Dikarya</taxon>
        <taxon>Basidiomycota</taxon>
        <taxon>Agaricomycotina</taxon>
        <taxon>Agaricomycetes</taxon>
        <taxon>Russulales</taxon>
        <taxon>Russulaceae</taxon>
        <taxon>Lactarius</taxon>
    </lineage>
</organism>
<comment type="caution">
    <text evidence="1">The sequence shown here is derived from an EMBL/GenBank/DDBJ whole genome shotgun (WGS) entry which is preliminary data.</text>
</comment>
<dbReference type="Proteomes" id="UP001201163">
    <property type="component" value="Unassembled WGS sequence"/>
</dbReference>
<gene>
    <name evidence="1" type="ORF">EDB92DRAFT_1894060</name>
</gene>
<proteinExistence type="predicted"/>
<reference evidence="1" key="1">
    <citation type="submission" date="2022-01" db="EMBL/GenBank/DDBJ databases">
        <title>Comparative genomics reveals a dynamic genome evolution in the ectomycorrhizal milk-cap (Lactarius) mushrooms.</title>
        <authorList>
            <consortium name="DOE Joint Genome Institute"/>
            <person name="Lebreton A."/>
            <person name="Tang N."/>
            <person name="Kuo A."/>
            <person name="LaButti K."/>
            <person name="Drula E."/>
            <person name="Barry K."/>
            <person name="Clum A."/>
            <person name="Lipzen A."/>
            <person name="Mousain D."/>
            <person name="Ng V."/>
            <person name="Wang R."/>
            <person name="Wang X."/>
            <person name="Dai Y."/>
            <person name="Henrissat B."/>
            <person name="Grigoriev I.V."/>
            <person name="Guerin-Laguette A."/>
            <person name="Yu F."/>
            <person name="Martin F.M."/>
        </authorList>
    </citation>
    <scope>NUCLEOTIDE SEQUENCE</scope>
    <source>
        <strain evidence="1">QP</strain>
    </source>
</reference>
<dbReference type="AlphaFoldDB" id="A0AAD4Q972"/>
<sequence>SALCLPPLHLCVLRGPHRSLLPPRSPFLRASHVSRPSCYSLLFIAVLPRHPRPVVEFASSRLSKSRFRPLVPGVSSPACFLPIPVPPLCTFSGRFPYRLFPHATVFSSRSIRTNLSEVPNVMRFCHPRLVHSLWHHVRLIAVVMQHMKYELYCVEPRAIYDCLHCLRGPSSTSTVSASCAARGIFFVVIVGWTVTSRRSREFESTCACSSEAELISCRDSPGPRIFG</sequence>
<dbReference type="EMBL" id="JAKELL010000099">
    <property type="protein sequence ID" value="KAH8982515.1"/>
    <property type="molecule type" value="Genomic_DNA"/>
</dbReference>
<keyword evidence="2" id="KW-1185">Reference proteome</keyword>
<name>A0AAD4Q972_9AGAM</name>